<name>A0A511AVI8_9LACT</name>
<evidence type="ECO:0000313" key="1">
    <source>
        <dbReference type="EMBL" id="GEK92154.1"/>
    </source>
</evidence>
<keyword evidence="2" id="KW-1185">Reference proteome</keyword>
<dbReference type="EMBL" id="BJUY01000036">
    <property type="protein sequence ID" value="GEK92154.1"/>
    <property type="molecule type" value="Genomic_DNA"/>
</dbReference>
<dbReference type="OrthoDB" id="2156870at2"/>
<sequence length="93" mass="10827">MTCSKNDLSDRAHSVKYRYLIVCREKTVELEVMNQDILYNADGELDCPLDMVLHKNGYSFNDLMAWDAKEIHFIRQSKDETDTVKSVKLNVNL</sequence>
<protein>
    <submittedName>
        <fullName evidence="1">Uncharacterized protein</fullName>
    </submittedName>
</protein>
<dbReference type="RefSeq" id="WP_146924957.1">
    <property type="nucleotide sequence ID" value="NZ_BJUY01000036.1"/>
</dbReference>
<evidence type="ECO:0000313" key="2">
    <source>
        <dbReference type="Proteomes" id="UP000321662"/>
    </source>
</evidence>
<reference evidence="1 2" key="1">
    <citation type="submission" date="2019-07" db="EMBL/GenBank/DDBJ databases">
        <title>Whole genome shotgun sequence of Alkalibacterium kapii NBRC 103247.</title>
        <authorList>
            <person name="Hosoyama A."/>
            <person name="Uohara A."/>
            <person name="Ohji S."/>
            <person name="Ichikawa N."/>
        </authorList>
    </citation>
    <scope>NUCLEOTIDE SEQUENCE [LARGE SCALE GENOMIC DNA]</scope>
    <source>
        <strain evidence="1 2">NBRC 103247</strain>
    </source>
</reference>
<gene>
    <name evidence="1" type="ORF">AKA01nite_17760</name>
</gene>
<comment type="caution">
    <text evidence="1">The sequence shown here is derived from an EMBL/GenBank/DDBJ whole genome shotgun (WGS) entry which is preliminary data.</text>
</comment>
<accession>A0A511AVI8</accession>
<proteinExistence type="predicted"/>
<dbReference type="AlphaFoldDB" id="A0A511AVI8"/>
<organism evidence="1 2">
    <name type="scientific">Alkalibacterium kapii</name>
    <dbReference type="NCBI Taxonomy" id="426704"/>
    <lineage>
        <taxon>Bacteria</taxon>
        <taxon>Bacillati</taxon>
        <taxon>Bacillota</taxon>
        <taxon>Bacilli</taxon>
        <taxon>Lactobacillales</taxon>
        <taxon>Carnobacteriaceae</taxon>
        <taxon>Alkalibacterium</taxon>
    </lineage>
</organism>
<dbReference type="Proteomes" id="UP000321662">
    <property type="component" value="Unassembled WGS sequence"/>
</dbReference>